<dbReference type="EMBL" id="CZDF01000174">
    <property type="protein sequence ID" value="CUR35428.1"/>
    <property type="molecule type" value="Genomic_DNA"/>
</dbReference>
<dbReference type="Proteomes" id="UP000184315">
    <property type="component" value="Unassembled WGS sequence"/>
</dbReference>
<reference evidence="2" key="1">
    <citation type="submission" date="2015-10" db="EMBL/GenBank/DDBJ databases">
        <authorList>
            <person name="Regsiter A."/>
            <person name="william w."/>
        </authorList>
    </citation>
    <scope>NUCLEOTIDE SEQUENCE [LARGE SCALE GENOMIC DNA]</scope>
</reference>
<evidence type="ECO:0000313" key="2">
    <source>
        <dbReference type="Proteomes" id="UP000184315"/>
    </source>
</evidence>
<evidence type="ECO:0000313" key="1">
    <source>
        <dbReference type="EMBL" id="CUR35428.1"/>
    </source>
</evidence>
<keyword evidence="2" id="KW-1185">Reference proteome</keyword>
<sequence length="45" mass="5062">MNQFQIVQVIGQIVSEAEEITGDFINGVGDFISSSEEQELRNLYL</sequence>
<dbReference type="AlphaFoldDB" id="A0A1J1LUB0"/>
<dbReference type="STRING" id="671072.PL9214670054"/>
<organism evidence="1 2">
    <name type="scientific">Planktothrix tepida PCC 9214</name>
    <dbReference type="NCBI Taxonomy" id="671072"/>
    <lineage>
        <taxon>Bacteria</taxon>
        <taxon>Bacillati</taxon>
        <taxon>Cyanobacteriota</taxon>
        <taxon>Cyanophyceae</taxon>
        <taxon>Oscillatoriophycideae</taxon>
        <taxon>Oscillatoriales</taxon>
        <taxon>Microcoleaceae</taxon>
        <taxon>Planktothrix</taxon>
    </lineage>
</organism>
<gene>
    <name evidence="1" type="ORF">PL9214670054</name>
</gene>
<proteinExistence type="predicted"/>
<name>A0A1J1LUB0_9CYAN</name>
<accession>A0A1J1LUB0</accession>
<protein>
    <submittedName>
        <fullName evidence="1">Uncharacterized protein</fullName>
    </submittedName>
</protein>